<dbReference type="AlphaFoldDB" id="A0A2M8WRC0"/>
<name>A0A2M8WRC0_9MICO</name>
<dbReference type="OrthoDB" id="3214648at2"/>
<evidence type="ECO:0000313" key="1">
    <source>
        <dbReference type="EMBL" id="PJI93473.1"/>
    </source>
</evidence>
<gene>
    <name evidence="1" type="ORF">CLV34_2047</name>
</gene>
<organism evidence="1 2">
    <name type="scientific">Luteimicrobium subarcticum</name>
    <dbReference type="NCBI Taxonomy" id="620910"/>
    <lineage>
        <taxon>Bacteria</taxon>
        <taxon>Bacillati</taxon>
        <taxon>Actinomycetota</taxon>
        <taxon>Actinomycetes</taxon>
        <taxon>Micrococcales</taxon>
        <taxon>Luteimicrobium</taxon>
    </lineage>
</organism>
<keyword evidence="2" id="KW-1185">Reference proteome</keyword>
<sequence>MIRPQWTWRFVGADGGDVAEPASPLFTNQHDAELWLGEMWRVLAAQGVAVATVLHDGEPAAPAVPLEMP</sequence>
<dbReference type="RefSeq" id="WP_100350160.1">
    <property type="nucleotide sequence ID" value="NZ_PGTZ01000008.1"/>
</dbReference>
<evidence type="ECO:0000313" key="2">
    <source>
        <dbReference type="Proteomes" id="UP000231586"/>
    </source>
</evidence>
<comment type="caution">
    <text evidence="1">The sequence shown here is derived from an EMBL/GenBank/DDBJ whole genome shotgun (WGS) entry which is preliminary data.</text>
</comment>
<dbReference type="EMBL" id="PGTZ01000008">
    <property type="protein sequence ID" value="PJI93473.1"/>
    <property type="molecule type" value="Genomic_DNA"/>
</dbReference>
<accession>A0A2M8WRC0</accession>
<protein>
    <submittedName>
        <fullName evidence="1">Uncharacterized protein</fullName>
    </submittedName>
</protein>
<reference evidence="1 2" key="1">
    <citation type="submission" date="2017-11" db="EMBL/GenBank/DDBJ databases">
        <title>Genomic Encyclopedia of Archaeal and Bacterial Type Strains, Phase II (KMG-II): From Individual Species to Whole Genera.</title>
        <authorList>
            <person name="Goeker M."/>
        </authorList>
    </citation>
    <scope>NUCLEOTIDE SEQUENCE [LARGE SCALE GENOMIC DNA]</scope>
    <source>
        <strain evidence="1 2">DSM 22413</strain>
    </source>
</reference>
<proteinExistence type="predicted"/>
<dbReference type="Proteomes" id="UP000231586">
    <property type="component" value="Unassembled WGS sequence"/>
</dbReference>